<keyword evidence="1" id="KW-0812">Transmembrane</keyword>
<dbReference type="EMBL" id="LR798269">
    <property type="protein sequence ID" value="CAB5219001.1"/>
    <property type="molecule type" value="Genomic_DNA"/>
</dbReference>
<proteinExistence type="predicted"/>
<sequence>MFKKQDGYYWVKQNDGSKIGYPSLVSLVTDEPAPATIAYLLSVVVIGVSLLLIVGSIN</sequence>
<organism evidence="2">
    <name type="scientific">uncultured Caudovirales phage</name>
    <dbReference type="NCBI Taxonomy" id="2100421"/>
    <lineage>
        <taxon>Viruses</taxon>
        <taxon>Duplodnaviria</taxon>
        <taxon>Heunggongvirae</taxon>
        <taxon>Uroviricota</taxon>
        <taxon>Caudoviricetes</taxon>
        <taxon>Peduoviridae</taxon>
        <taxon>Maltschvirus</taxon>
        <taxon>Maltschvirus maltsch</taxon>
    </lineage>
</organism>
<reference evidence="2" key="1">
    <citation type="submission" date="2020-05" db="EMBL/GenBank/DDBJ databases">
        <authorList>
            <person name="Chiriac C."/>
            <person name="Salcher M."/>
            <person name="Ghai R."/>
            <person name="Kavagutti S V."/>
        </authorList>
    </citation>
    <scope>NUCLEOTIDE SEQUENCE</scope>
</reference>
<evidence type="ECO:0000256" key="1">
    <source>
        <dbReference type="SAM" id="Phobius"/>
    </source>
</evidence>
<evidence type="ECO:0000313" key="2">
    <source>
        <dbReference type="EMBL" id="CAB5219001.1"/>
    </source>
</evidence>
<accession>A0A6J5TBN8</accession>
<feature type="transmembrane region" description="Helical" evidence="1">
    <location>
        <begin position="37"/>
        <end position="57"/>
    </location>
</feature>
<keyword evidence="1" id="KW-1133">Transmembrane helix</keyword>
<keyword evidence="1" id="KW-0472">Membrane</keyword>
<name>A0A6J5TBN8_9CAUD</name>
<protein>
    <submittedName>
        <fullName evidence="2">Uncharacterized protein</fullName>
    </submittedName>
</protein>
<gene>
    <name evidence="2" type="ORF">UFOVP222_16</name>
</gene>